<dbReference type="InterPro" id="IPR049326">
    <property type="entry name" value="Rhodopsin_dom_fungi"/>
</dbReference>
<feature type="transmembrane region" description="Helical" evidence="15">
    <location>
        <begin position="299"/>
        <end position="322"/>
    </location>
</feature>
<dbReference type="AlphaFoldDB" id="A0A9P4HYJ2"/>
<evidence type="ECO:0000256" key="7">
    <source>
        <dbReference type="ARBA" id="ARBA00022692"/>
    </source>
</evidence>
<evidence type="ECO:0000256" key="12">
    <source>
        <dbReference type="ARBA" id="ARBA00023288"/>
    </source>
</evidence>
<evidence type="ECO:0000256" key="6">
    <source>
        <dbReference type="ARBA" id="ARBA00022622"/>
    </source>
</evidence>
<keyword evidence="18" id="KW-1185">Reference proteome</keyword>
<evidence type="ECO:0000256" key="9">
    <source>
        <dbReference type="ARBA" id="ARBA00022989"/>
    </source>
</evidence>
<feature type="disulfide bond" evidence="14">
    <location>
        <begin position="22"/>
        <end position="55"/>
    </location>
</feature>
<dbReference type="PANTHER" id="PTHR33048:SF160">
    <property type="entry name" value="SAT4 FAMILY MEMBRANE PROTEIN"/>
    <property type="match status" value="1"/>
</dbReference>
<feature type="transmembrane region" description="Helical" evidence="15">
    <location>
        <begin position="179"/>
        <end position="199"/>
    </location>
</feature>
<reference evidence="17" key="1">
    <citation type="journal article" date="2020" name="Stud. Mycol.">
        <title>101 Dothideomycetes genomes: a test case for predicting lifestyles and emergence of pathogens.</title>
        <authorList>
            <person name="Haridas S."/>
            <person name="Albert R."/>
            <person name="Binder M."/>
            <person name="Bloem J."/>
            <person name="Labutti K."/>
            <person name="Salamov A."/>
            <person name="Andreopoulos B."/>
            <person name="Baker S."/>
            <person name="Barry K."/>
            <person name="Bills G."/>
            <person name="Bluhm B."/>
            <person name="Cannon C."/>
            <person name="Castanera R."/>
            <person name="Culley D."/>
            <person name="Daum C."/>
            <person name="Ezra D."/>
            <person name="Gonzalez J."/>
            <person name="Henrissat B."/>
            <person name="Kuo A."/>
            <person name="Liang C."/>
            <person name="Lipzen A."/>
            <person name="Lutzoni F."/>
            <person name="Magnuson J."/>
            <person name="Mondo S."/>
            <person name="Nolan M."/>
            <person name="Ohm R."/>
            <person name="Pangilinan J."/>
            <person name="Park H.-J."/>
            <person name="Ramirez L."/>
            <person name="Alfaro M."/>
            <person name="Sun H."/>
            <person name="Tritt A."/>
            <person name="Yoshinaga Y."/>
            <person name="Zwiers L.-H."/>
            <person name="Turgeon B."/>
            <person name="Goodwin S."/>
            <person name="Spatafora J."/>
            <person name="Crous P."/>
            <person name="Grigoriev I."/>
        </authorList>
    </citation>
    <scope>NUCLEOTIDE SEQUENCE</scope>
    <source>
        <strain evidence="17">CBS 121410</strain>
    </source>
</reference>
<evidence type="ECO:0000313" key="18">
    <source>
        <dbReference type="Proteomes" id="UP000799776"/>
    </source>
</evidence>
<comment type="subcellular location">
    <subcellularLocation>
        <location evidence="2">Membrane</location>
        <topology evidence="2">Lipid-anchor</topology>
        <topology evidence="2">GPI-anchor</topology>
    </subcellularLocation>
    <subcellularLocation>
        <location evidence="1">Membrane</location>
        <topology evidence="1">Multi-pass membrane protein</topology>
    </subcellularLocation>
    <subcellularLocation>
        <location evidence="3">Secreted</location>
    </subcellularLocation>
</comment>
<evidence type="ECO:0000313" key="17">
    <source>
        <dbReference type="EMBL" id="KAF2091595.1"/>
    </source>
</evidence>
<accession>A0A9P4HYJ2</accession>
<dbReference type="InterPro" id="IPR008427">
    <property type="entry name" value="Extracellular_membr_CFEM_dom"/>
</dbReference>
<feature type="transmembrane region" description="Helical" evidence="15">
    <location>
        <begin position="259"/>
        <end position="279"/>
    </location>
</feature>
<dbReference type="Pfam" id="PF05730">
    <property type="entry name" value="CFEM"/>
    <property type="match status" value="1"/>
</dbReference>
<feature type="disulfide bond" evidence="14">
    <location>
        <begin position="3"/>
        <end position="34"/>
    </location>
</feature>
<keyword evidence="5" id="KW-0964">Secreted</keyword>
<keyword evidence="6" id="KW-0336">GPI-anchor</keyword>
<keyword evidence="9 15" id="KW-1133">Transmembrane helix</keyword>
<feature type="transmembrane region" description="Helical" evidence="15">
    <location>
        <begin position="227"/>
        <end position="247"/>
    </location>
</feature>
<evidence type="ECO:0000256" key="13">
    <source>
        <dbReference type="ARBA" id="ARBA00038359"/>
    </source>
</evidence>
<proteinExistence type="inferred from homology"/>
<feature type="transmembrane region" description="Helical" evidence="15">
    <location>
        <begin position="69"/>
        <end position="89"/>
    </location>
</feature>
<dbReference type="InterPro" id="IPR052337">
    <property type="entry name" value="SAT4-like"/>
</dbReference>
<evidence type="ECO:0000256" key="8">
    <source>
        <dbReference type="ARBA" id="ARBA00022729"/>
    </source>
</evidence>
<evidence type="ECO:0000256" key="1">
    <source>
        <dbReference type="ARBA" id="ARBA00004141"/>
    </source>
</evidence>
<name>A0A9P4HYJ2_9PEZI</name>
<evidence type="ECO:0000259" key="16">
    <source>
        <dbReference type="PROSITE" id="PS52012"/>
    </source>
</evidence>
<comment type="similarity">
    <text evidence="13">Belongs to the SAT4 family.</text>
</comment>
<evidence type="ECO:0000256" key="15">
    <source>
        <dbReference type="SAM" id="Phobius"/>
    </source>
</evidence>
<keyword evidence="7 15" id="KW-0812">Transmembrane</keyword>
<protein>
    <recommendedName>
        <fullName evidence="16">CFEM domain-containing protein</fullName>
    </recommendedName>
</protein>
<dbReference type="PROSITE" id="PS52012">
    <property type="entry name" value="CFEM"/>
    <property type="match status" value="1"/>
</dbReference>
<keyword evidence="12" id="KW-0449">Lipoprotein</keyword>
<evidence type="ECO:0000256" key="14">
    <source>
        <dbReference type="PROSITE-ProRule" id="PRU01356"/>
    </source>
</evidence>
<dbReference type="PANTHER" id="PTHR33048">
    <property type="entry name" value="PTH11-LIKE INTEGRAL MEMBRANE PROTEIN (AFU_ORTHOLOGUE AFUA_5G11245)"/>
    <property type="match status" value="1"/>
</dbReference>
<dbReference type="Pfam" id="PF20684">
    <property type="entry name" value="Fung_rhodopsin"/>
    <property type="match status" value="1"/>
</dbReference>
<feature type="domain" description="CFEM" evidence="16">
    <location>
        <begin position="1"/>
        <end position="80"/>
    </location>
</feature>
<dbReference type="GO" id="GO:0005576">
    <property type="term" value="C:extracellular region"/>
    <property type="evidence" value="ECO:0007669"/>
    <property type="project" value="UniProtKB-SubCell"/>
</dbReference>
<keyword evidence="6" id="KW-0325">Glycoprotein</keyword>
<organism evidence="17 18">
    <name type="scientific">Saccharata proteae CBS 121410</name>
    <dbReference type="NCBI Taxonomy" id="1314787"/>
    <lineage>
        <taxon>Eukaryota</taxon>
        <taxon>Fungi</taxon>
        <taxon>Dikarya</taxon>
        <taxon>Ascomycota</taxon>
        <taxon>Pezizomycotina</taxon>
        <taxon>Dothideomycetes</taxon>
        <taxon>Dothideomycetes incertae sedis</taxon>
        <taxon>Botryosphaeriales</taxon>
        <taxon>Saccharataceae</taxon>
        <taxon>Saccharata</taxon>
    </lineage>
</organism>
<comment type="caution">
    <text evidence="14">Lacks conserved residue(s) required for the propagation of feature annotation.</text>
</comment>
<dbReference type="OrthoDB" id="2496787at2759"/>
<evidence type="ECO:0000256" key="2">
    <source>
        <dbReference type="ARBA" id="ARBA00004589"/>
    </source>
</evidence>
<keyword evidence="8" id="KW-0732">Signal</keyword>
<evidence type="ECO:0000256" key="11">
    <source>
        <dbReference type="ARBA" id="ARBA00023157"/>
    </source>
</evidence>
<dbReference type="GO" id="GO:0098552">
    <property type="term" value="C:side of membrane"/>
    <property type="evidence" value="ECO:0007669"/>
    <property type="project" value="UniProtKB-KW"/>
</dbReference>
<comment type="similarity">
    <text evidence="4">Belongs to the RBT5 family.</text>
</comment>
<keyword evidence="10 15" id="KW-0472">Membrane</keyword>
<gene>
    <name evidence="17" type="ORF">K490DRAFT_31609</name>
</gene>
<sequence>LKCLMTVIPTSPCSLTNTTCICTNEAFLTESTLCVATSCTIPDALIAENVTQTICGAPVRDRTDLAGTIGVTGGIIALLAFIMRMMASLPVVGRPLGWDDWTMCALVALAAPPTVFSVILSDNGLGKDIWTLPAENITNVLKYYYFGEIFYFCSLAMLKVSLCCFYLRIFPAKDFRRAIYIVLGLCVAYGIAFMIVTIFQCNPISYAWTQWDGFHEGSCNNIHLQSWLSAALNIPLDLLVCVLPLRNLSQMNMSLKKKIGVMLMFSLGIFVTIVSIVRLQSLIQFANSENITWDYVPAAYWSTIEVHVGIICACMPAHRVLILKLWPRMVTNVAPTKASGYGSSKGESSLNKSINQISIKPKGDDSDFVPLVDVETGKHEWTTSTHSTDTHGHGH</sequence>
<keyword evidence="11 14" id="KW-1015">Disulfide bond</keyword>
<evidence type="ECO:0000256" key="3">
    <source>
        <dbReference type="ARBA" id="ARBA00004613"/>
    </source>
</evidence>
<dbReference type="EMBL" id="ML978711">
    <property type="protein sequence ID" value="KAF2091595.1"/>
    <property type="molecule type" value="Genomic_DNA"/>
</dbReference>
<evidence type="ECO:0000256" key="5">
    <source>
        <dbReference type="ARBA" id="ARBA00022525"/>
    </source>
</evidence>
<evidence type="ECO:0000256" key="10">
    <source>
        <dbReference type="ARBA" id="ARBA00023136"/>
    </source>
</evidence>
<comment type="caution">
    <text evidence="17">The sequence shown here is derived from an EMBL/GenBank/DDBJ whole genome shotgun (WGS) entry which is preliminary data.</text>
</comment>
<feature type="disulfide bond" evidence="14">
    <location>
        <begin position="13"/>
        <end position="20"/>
    </location>
</feature>
<dbReference type="Proteomes" id="UP000799776">
    <property type="component" value="Unassembled WGS sequence"/>
</dbReference>
<evidence type="ECO:0000256" key="4">
    <source>
        <dbReference type="ARBA" id="ARBA00010031"/>
    </source>
</evidence>
<feature type="transmembrane region" description="Helical" evidence="15">
    <location>
        <begin position="149"/>
        <end position="167"/>
    </location>
</feature>
<feature type="non-terminal residue" evidence="17">
    <location>
        <position position="1"/>
    </location>
</feature>